<gene>
    <name evidence="2 4" type="ORF">P152DRAFT_471732</name>
</gene>
<feature type="compositionally biased region" description="Pro residues" evidence="1">
    <location>
        <begin position="449"/>
        <end position="472"/>
    </location>
</feature>
<feature type="region of interest" description="Disordered" evidence="1">
    <location>
        <begin position="616"/>
        <end position="664"/>
    </location>
</feature>
<dbReference type="GO" id="GO:0016538">
    <property type="term" value="F:cyclin-dependent protein serine/threonine kinase regulator activity"/>
    <property type="evidence" value="ECO:0007669"/>
    <property type="project" value="TreeGrafter"/>
</dbReference>
<dbReference type="GO" id="GO:0005634">
    <property type="term" value="C:nucleus"/>
    <property type="evidence" value="ECO:0007669"/>
    <property type="project" value="TreeGrafter"/>
</dbReference>
<proteinExistence type="predicted"/>
<feature type="compositionally biased region" description="Low complexity" evidence="1">
    <location>
        <begin position="504"/>
        <end position="521"/>
    </location>
</feature>
<dbReference type="PANTHER" id="PTHR15615">
    <property type="match status" value="1"/>
</dbReference>
<dbReference type="Gene3D" id="1.10.472.10">
    <property type="entry name" value="Cyclin-like"/>
    <property type="match status" value="1"/>
</dbReference>
<feature type="compositionally biased region" description="Polar residues" evidence="1">
    <location>
        <begin position="473"/>
        <end position="503"/>
    </location>
</feature>
<feature type="region of interest" description="Disordered" evidence="1">
    <location>
        <begin position="363"/>
        <end position="521"/>
    </location>
</feature>
<keyword evidence="3" id="KW-1185">Reference proteome</keyword>
<feature type="compositionally biased region" description="Low complexity" evidence="1">
    <location>
        <begin position="620"/>
        <end position="633"/>
    </location>
</feature>
<sequence length="664" mass="71670">MYGVSSRGYGQSSGPVPTPMADGPRYTTYRSAQADPYRQPENLISRPYQSASASMVDPIRRSPLQHGTVHSTTVDGPNERRKNLTSLVAPSLQIPPEINVKQLGMPQLAAEVTCLFWFEDSTLLQKIQSADREVIPTIAQSLLPEARPSTGFTKWVATILSTTQVTQNVVMLALLFIYRLKHINPMVKGKPGSEFRLLTVALMLGNKFLDDNTYTNKTWAEVSGISVQEVHVMEVEFLSNMRYSLYASETHWAEWKAKLGKFGDYFYYASLARQSTPRGRGLPSPPVSAHTSPPSQPGYHFPPAVSSTPIILPQMRAAAVSPIRPLPELDGHFGGQKRGYEEHANIEPPAKRQELIRSIHSLPTPVPAAASNPQRSLPPLPVPNLSIQTPQSNHFSNPLVPQLPPPGRNAMSLVFPPQSQSQLQPPTPYQGPGTGVNVPSSMGTSLPPLSIPPHVPPLDLRPPPRNLSPYPPGSTSVSPVSATFANSSGNVTPTHSQPPTQHFTPGSSSMPPSTTATALPPSHLSPSYFLAQRSSPYRPIRAVQTLLVPPPSGMMGAIRNSTSQPSSGTLNSGIGAGSGLFPSGYGQSGSGPEPRLQYRSLGRNFSETKWGRLPYVGNWGQTSQPQGQAPGPGQHQGGSYSGQPYGWQQTGPTGGGSRTREQRY</sequence>
<dbReference type="OrthoDB" id="244495at2759"/>
<dbReference type="PANTHER" id="PTHR15615:SF118">
    <property type="entry name" value="CYCLIN, HYPOTHETICAL (EUROFUNG)"/>
    <property type="match status" value="1"/>
</dbReference>
<organism evidence="2">
    <name type="scientific">Eremomyces bilateralis CBS 781.70</name>
    <dbReference type="NCBI Taxonomy" id="1392243"/>
    <lineage>
        <taxon>Eukaryota</taxon>
        <taxon>Fungi</taxon>
        <taxon>Dikarya</taxon>
        <taxon>Ascomycota</taxon>
        <taxon>Pezizomycotina</taxon>
        <taxon>Dothideomycetes</taxon>
        <taxon>Dothideomycetes incertae sedis</taxon>
        <taxon>Eremomycetales</taxon>
        <taxon>Eremomycetaceae</taxon>
        <taxon>Eremomyces</taxon>
    </lineage>
</organism>
<reference evidence="4" key="3">
    <citation type="submission" date="2025-04" db="UniProtKB">
        <authorList>
            <consortium name="RefSeq"/>
        </authorList>
    </citation>
    <scope>IDENTIFICATION</scope>
    <source>
        <strain evidence="4">CBS 781.70</strain>
    </source>
</reference>
<dbReference type="InterPro" id="IPR013922">
    <property type="entry name" value="Cyclin_PHO80-like"/>
</dbReference>
<evidence type="ECO:0000313" key="4">
    <source>
        <dbReference type="RefSeq" id="XP_033536728.1"/>
    </source>
</evidence>
<protein>
    <recommendedName>
        <fullName evidence="5">Cyclin-domain-containing protein</fullName>
    </recommendedName>
</protein>
<dbReference type="Pfam" id="PF08613">
    <property type="entry name" value="Cyclin"/>
    <property type="match status" value="1"/>
</dbReference>
<evidence type="ECO:0000313" key="2">
    <source>
        <dbReference type="EMBL" id="KAF1815097.1"/>
    </source>
</evidence>
<dbReference type="InterPro" id="IPR036915">
    <property type="entry name" value="Cyclin-like_sf"/>
</dbReference>
<dbReference type="GeneID" id="54421663"/>
<reference evidence="2 4" key="1">
    <citation type="submission" date="2020-01" db="EMBL/GenBank/DDBJ databases">
        <authorList>
            <consortium name="DOE Joint Genome Institute"/>
            <person name="Haridas S."/>
            <person name="Albert R."/>
            <person name="Binder M."/>
            <person name="Bloem J."/>
            <person name="Labutti K."/>
            <person name="Salamov A."/>
            <person name="Andreopoulos B."/>
            <person name="Baker S.E."/>
            <person name="Barry K."/>
            <person name="Bills G."/>
            <person name="Bluhm B.H."/>
            <person name="Cannon C."/>
            <person name="Castanera R."/>
            <person name="Culley D.E."/>
            <person name="Daum C."/>
            <person name="Ezra D."/>
            <person name="Gonzalez J.B."/>
            <person name="Henrissat B."/>
            <person name="Kuo A."/>
            <person name="Liang C."/>
            <person name="Lipzen A."/>
            <person name="Lutzoni F."/>
            <person name="Magnuson J."/>
            <person name="Mondo S."/>
            <person name="Nolan M."/>
            <person name="Ohm R."/>
            <person name="Pangilinan J."/>
            <person name="Park H.-J."/>
            <person name="Ramirez L."/>
            <person name="Alfaro M."/>
            <person name="Sun H."/>
            <person name="Tritt A."/>
            <person name="Yoshinaga Y."/>
            <person name="Zwiers L.-H."/>
            <person name="Turgeon B.G."/>
            <person name="Goodwin S.B."/>
            <person name="Spatafora J.W."/>
            <person name="Crous P.W."/>
            <person name="Grigoriev I.V."/>
        </authorList>
    </citation>
    <scope>NUCLEOTIDE SEQUENCE</scope>
    <source>
        <strain evidence="2 4">CBS 781.70</strain>
    </source>
</reference>
<evidence type="ECO:0000313" key="3">
    <source>
        <dbReference type="Proteomes" id="UP000504638"/>
    </source>
</evidence>
<feature type="region of interest" description="Disordered" evidence="1">
    <location>
        <begin position="1"/>
        <end position="35"/>
    </location>
</feature>
<reference evidence="4" key="2">
    <citation type="submission" date="2020-04" db="EMBL/GenBank/DDBJ databases">
        <authorList>
            <consortium name="NCBI Genome Project"/>
        </authorList>
    </citation>
    <scope>NUCLEOTIDE SEQUENCE</scope>
    <source>
        <strain evidence="4">CBS 781.70</strain>
    </source>
</reference>
<dbReference type="GO" id="GO:0000307">
    <property type="term" value="C:cyclin-dependent protein kinase holoenzyme complex"/>
    <property type="evidence" value="ECO:0007669"/>
    <property type="project" value="TreeGrafter"/>
</dbReference>
<evidence type="ECO:0008006" key="5">
    <source>
        <dbReference type="Google" id="ProtNLM"/>
    </source>
</evidence>
<dbReference type="RefSeq" id="XP_033536728.1">
    <property type="nucleotide sequence ID" value="XM_033681093.1"/>
</dbReference>
<name>A0A6G1GAI0_9PEZI</name>
<dbReference type="Proteomes" id="UP000504638">
    <property type="component" value="Unplaced"/>
</dbReference>
<dbReference type="AlphaFoldDB" id="A0A6G1GAI0"/>
<dbReference type="GO" id="GO:0019901">
    <property type="term" value="F:protein kinase binding"/>
    <property type="evidence" value="ECO:0007669"/>
    <property type="project" value="InterPro"/>
</dbReference>
<dbReference type="EMBL" id="ML975152">
    <property type="protein sequence ID" value="KAF1815097.1"/>
    <property type="molecule type" value="Genomic_DNA"/>
</dbReference>
<feature type="compositionally biased region" description="Polar residues" evidence="1">
    <location>
        <begin position="385"/>
        <end position="396"/>
    </location>
</feature>
<dbReference type="CDD" id="cd20557">
    <property type="entry name" value="CYCLIN_ScPCL1-like"/>
    <property type="match status" value="1"/>
</dbReference>
<feature type="region of interest" description="Disordered" evidence="1">
    <location>
        <begin position="559"/>
        <end position="598"/>
    </location>
</feature>
<dbReference type="SUPFAM" id="SSF47954">
    <property type="entry name" value="Cyclin-like"/>
    <property type="match status" value="1"/>
</dbReference>
<evidence type="ECO:0000256" key="1">
    <source>
        <dbReference type="SAM" id="MobiDB-lite"/>
    </source>
</evidence>
<feature type="compositionally biased region" description="Polar residues" evidence="1">
    <location>
        <begin position="559"/>
        <end position="572"/>
    </location>
</feature>
<accession>A0A6G1GAI0</accession>
<feature type="region of interest" description="Disordered" evidence="1">
    <location>
        <begin position="277"/>
        <end position="300"/>
    </location>
</feature>